<name>A0A0A5IAE5_9BACI</name>
<gene>
    <name evidence="3" type="ORF">N781_15695</name>
</gene>
<evidence type="ECO:0000256" key="2">
    <source>
        <dbReference type="SAM" id="MobiDB-lite"/>
    </source>
</evidence>
<feature type="region of interest" description="Disordered" evidence="2">
    <location>
        <begin position="306"/>
        <end position="327"/>
    </location>
</feature>
<sequence length="327" mass="38180">MTDHLNRKHWVDELPERCYKEASRLAERIVFDGQQSVMEFGLESQEKMNHFIHSMLEEVGNRKSTNVNEVLKKLMDKLTEVDVKDLFIEEASLFKRLFSSSVNEVLSKYQRIGAEMDKMGVRLNRAKEELSGDYRDLEALYRWNASYYDELTVYLAVGEWKYEKLHEEFSALDPNSWSYEDKRNVLELLERRLDDLQTSRQIAWQTGPQIRMIQRANETLIESIQSSILTTIPLWKNQIAMALTLFHQRKAGQSKKGINKTTNTLLNKTTSLFASDTRDADTSYESIQSTQRQLLQTIEDTLHREEDGKQQRLAAKETIATMRTHST</sequence>
<dbReference type="PANTHER" id="PTHR38432:SF1">
    <property type="entry name" value="TELA-LIKE PROTEIN SAOUHSC_01408"/>
    <property type="match status" value="1"/>
</dbReference>
<dbReference type="RefSeq" id="WP_051239771.1">
    <property type="nucleotide sequence ID" value="NZ_AULI01000007.1"/>
</dbReference>
<protein>
    <recommendedName>
        <fullName evidence="5">Tellurite resistance protein</fullName>
    </recommendedName>
</protein>
<dbReference type="eggNOG" id="COG3853">
    <property type="taxonomic scope" value="Bacteria"/>
</dbReference>
<comment type="caution">
    <text evidence="3">The sequence shown here is derived from an EMBL/GenBank/DDBJ whole genome shotgun (WGS) entry which is preliminary data.</text>
</comment>
<dbReference type="PANTHER" id="PTHR38432">
    <property type="entry name" value="TELA-LIKE PROTEIN SAOUHSC_01408"/>
    <property type="match status" value="1"/>
</dbReference>
<organism evidence="3 4">
    <name type="scientific">Pontibacillus halophilus JSM 076056 = DSM 19796</name>
    <dbReference type="NCBI Taxonomy" id="1385510"/>
    <lineage>
        <taxon>Bacteria</taxon>
        <taxon>Bacillati</taxon>
        <taxon>Bacillota</taxon>
        <taxon>Bacilli</taxon>
        <taxon>Bacillales</taxon>
        <taxon>Bacillaceae</taxon>
        <taxon>Pontibacillus</taxon>
    </lineage>
</organism>
<evidence type="ECO:0000256" key="1">
    <source>
        <dbReference type="ARBA" id="ARBA00005541"/>
    </source>
</evidence>
<evidence type="ECO:0000313" key="3">
    <source>
        <dbReference type="EMBL" id="KGX92807.1"/>
    </source>
</evidence>
<dbReference type="Proteomes" id="UP000030528">
    <property type="component" value="Unassembled WGS sequence"/>
</dbReference>
<comment type="similarity">
    <text evidence="1">Belongs to the TelA family.</text>
</comment>
<keyword evidence="4" id="KW-1185">Reference proteome</keyword>
<accession>A0A0A5IAE5</accession>
<proteinExistence type="inferred from homology"/>
<dbReference type="OrthoDB" id="9768858at2"/>
<dbReference type="Pfam" id="PF05816">
    <property type="entry name" value="TelA"/>
    <property type="match status" value="1"/>
</dbReference>
<evidence type="ECO:0008006" key="5">
    <source>
        <dbReference type="Google" id="ProtNLM"/>
    </source>
</evidence>
<dbReference type="AlphaFoldDB" id="A0A0A5IAE5"/>
<dbReference type="STRING" id="1385510.GCA_000425205_01722"/>
<evidence type="ECO:0000313" key="4">
    <source>
        <dbReference type="Proteomes" id="UP000030528"/>
    </source>
</evidence>
<dbReference type="EMBL" id="AVPE01000005">
    <property type="protein sequence ID" value="KGX92807.1"/>
    <property type="molecule type" value="Genomic_DNA"/>
</dbReference>
<dbReference type="InterPro" id="IPR008863">
    <property type="entry name" value="Toxic_anion-R_TelA"/>
</dbReference>
<reference evidence="3 4" key="1">
    <citation type="submission" date="2013-08" db="EMBL/GenBank/DDBJ databases">
        <authorList>
            <person name="Huang J."/>
            <person name="Wang G."/>
        </authorList>
    </citation>
    <scope>NUCLEOTIDE SEQUENCE [LARGE SCALE GENOMIC DNA]</scope>
    <source>
        <strain evidence="3 4">JSM 076056</strain>
    </source>
</reference>